<sequence>MPDIIRHTSFRVEIRRVEPPFARDKEKEIEWICQTLGLAPAGEKNHPSILIFKEIVKSTEADQGITSTALAEKVDMSRGAVINQLNNLQRSGLIVKQGRLYVARSRSMVRTIQEVEEDIKRIFDRMERIAMEIDKEFRPLH</sequence>
<evidence type="ECO:0000313" key="1">
    <source>
        <dbReference type="EMBL" id="QQR92857.1"/>
    </source>
</evidence>
<dbReference type="SUPFAM" id="SSF46785">
    <property type="entry name" value="Winged helix' DNA-binding domain"/>
    <property type="match status" value="1"/>
</dbReference>
<dbReference type="InterPro" id="IPR036390">
    <property type="entry name" value="WH_DNA-bd_sf"/>
</dbReference>
<dbReference type="EMBL" id="CP064981">
    <property type="protein sequence ID" value="QQR92857.1"/>
    <property type="molecule type" value="Genomic_DNA"/>
</dbReference>
<reference evidence="1" key="1">
    <citation type="submission" date="2020-11" db="EMBL/GenBank/DDBJ databases">
        <title>Connecting structure to function with the recovery of over 1000 high-quality activated sludge metagenome-assembled genomes encoding full-length rRNA genes using long-read sequencing.</title>
        <authorList>
            <person name="Singleton C.M."/>
            <person name="Petriglieri F."/>
            <person name="Kristensen J.M."/>
            <person name="Kirkegaard R.H."/>
            <person name="Michaelsen T.Y."/>
            <person name="Andersen M.H."/>
            <person name="Karst S.M."/>
            <person name="Dueholm M.S."/>
            <person name="Nielsen P.H."/>
            <person name="Albertsen M."/>
        </authorList>
    </citation>
    <scope>NUCLEOTIDE SEQUENCE</scope>
    <source>
        <strain evidence="1">Fred_18-Q3-R57-64_BAT3C.431</strain>
    </source>
</reference>
<dbReference type="Gene3D" id="1.10.10.10">
    <property type="entry name" value="Winged helix-like DNA-binding domain superfamily/Winged helix DNA-binding domain"/>
    <property type="match status" value="1"/>
</dbReference>
<dbReference type="Proteomes" id="UP000596004">
    <property type="component" value="Chromosome"/>
</dbReference>
<organism evidence="1">
    <name type="scientific">Candidatus Iainarchaeum sp</name>
    <dbReference type="NCBI Taxonomy" id="3101447"/>
    <lineage>
        <taxon>Archaea</taxon>
        <taxon>Candidatus Iainarchaeota</taxon>
        <taxon>Candidatus Iainarchaeia</taxon>
        <taxon>Candidatus Iainarchaeales</taxon>
        <taxon>Candidatus Iainarchaeaceae</taxon>
        <taxon>Candidatus Iainarchaeum</taxon>
    </lineage>
</organism>
<proteinExistence type="predicted"/>
<dbReference type="InterPro" id="IPR036388">
    <property type="entry name" value="WH-like_DNA-bd_sf"/>
</dbReference>
<accession>A0A7T9I2K3</accession>
<dbReference type="Pfam" id="PF13412">
    <property type="entry name" value="HTH_24"/>
    <property type="match status" value="1"/>
</dbReference>
<gene>
    <name evidence="1" type="ORF">IPJ89_01265</name>
</gene>
<protein>
    <submittedName>
        <fullName evidence="1">Winged helix-turn-helix domain-containing protein</fullName>
    </submittedName>
</protein>
<name>A0A7T9I2K3_9ARCH</name>
<dbReference type="AlphaFoldDB" id="A0A7T9I2K3"/>